<accession>A0A7J2TIJ7</accession>
<dbReference type="Gene3D" id="3.90.1150.10">
    <property type="entry name" value="Aspartate Aminotransferase, domain 1"/>
    <property type="match status" value="1"/>
</dbReference>
<organism evidence="6">
    <name type="scientific">Archaeoglobus fulgidus</name>
    <dbReference type="NCBI Taxonomy" id="2234"/>
    <lineage>
        <taxon>Archaea</taxon>
        <taxon>Methanobacteriati</taxon>
        <taxon>Methanobacteriota</taxon>
        <taxon>Archaeoglobi</taxon>
        <taxon>Archaeoglobales</taxon>
        <taxon>Archaeoglobaceae</taxon>
        <taxon>Archaeoglobus</taxon>
    </lineage>
</organism>
<dbReference type="PANTHER" id="PTHR43586">
    <property type="entry name" value="CYSTEINE DESULFURASE"/>
    <property type="match status" value="1"/>
</dbReference>
<dbReference type="GO" id="GO:0043766">
    <property type="term" value="F:Sep-tRNA:Cys-tRNA synthase activity"/>
    <property type="evidence" value="ECO:0007669"/>
    <property type="project" value="UniProtKB-UniRule"/>
</dbReference>
<comment type="catalytic activity">
    <reaction evidence="5">
        <text>O-phospho-L-seryl-tRNA(Cys) + hydrogen sulfide + H(+) = L-cysteinyl-tRNA(Cys) + phosphate</text>
        <dbReference type="Rhea" id="RHEA:25686"/>
        <dbReference type="Rhea" id="RHEA-COMP:9679"/>
        <dbReference type="Rhea" id="RHEA-COMP:9719"/>
        <dbReference type="ChEBI" id="CHEBI:15378"/>
        <dbReference type="ChEBI" id="CHEBI:29919"/>
        <dbReference type="ChEBI" id="CHEBI:43474"/>
        <dbReference type="ChEBI" id="CHEBI:78517"/>
        <dbReference type="ChEBI" id="CHEBI:78551"/>
        <dbReference type="EC" id="2.5.1.73"/>
    </reaction>
</comment>
<dbReference type="GO" id="GO:0006412">
    <property type="term" value="P:translation"/>
    <property type="evidence" value="ECO:0007669"/>
    <property type="project" value="UniProtKB-KW"/>
</dbReference>
<dbReference type="Gene3D" id="3.40.640.10">
    <property type="entry name" value="Type I PLP-dependent aspartate aminotransferase-like (Major domain)"/>
    <property type="match status" value="1"/>
</dbReference>
<evidence type="ECO:0000313" key="6">
    <source>
        <dbReference type="EMBL" id="HEH35407.1"/>
    </source>
</evidence>
<gene>
    <name evidence="6" type="primary">pscS</name>
    <name evidence="6" type="ORF">ENP88_04520</name>
</gene>
<dbReference type="EC" id="2.5.1.73" evidence="5"/>
<evidence type="ECO:0000256" key="5">
    <source>
        <dbReference type="HAMAP-Rule" id="MF_01675"/>
    </source>
</evidence>
<dbReference type="EMBL" id="DSLA01000071">
    <property type="protein sequence ID" value="HEH35407.1"/>
    <property type="molecule type" value="Genomic_DNA"/>
</dbReference>
<comment type="function">
    <text evidence="5">Converts O-phospho-L-seryl-tRNA(Cys) (Sep-tRNA(Cys)) to L-cysteinyl-tRNA(Cys) (Cys-tRNA(Cys)).</text>
</comment>
<dbReference type="InterPro" id="IPR015424">
    <property type="entry name" value="PyrdxlP-dep_Trfase"/>
</dbReference>
<name>A0A7J2TIJ7_ARCFL</name>
<comment type="caution">
    <text evidence="6">The sequence shown here is derived from an EMBL/GenBank/DDBJ whole genome shotgun (WGS) entry which is preliminary data.</text>
</comment>
<comment type="cofactor">
    <cofactor evidence="1 5">
        <name>pyridoxal 5'-phosphate</name>
        <dbReference type="ChEBI" id="CHEBI:597326"/>
    </cofactor>
</comment>
<feature type="modified residue" description="N6-(pyridoxal phosphate)lysine" evidence="5">
    <location>
        <position position="208"/>
    </location>
</feature>
<feature type="binding site" evidence="5">
    <location>
        <position position="182"/>
    </location>
    <ligand>
        <name>pyridoxal 5'-phosphate</name>
        <dbReference type="ChEBI" id="CHEBI:597326"/>
    </ligand>
</feature>
<comment type="subunit">
    <text evidence="5">Homodimer. Interacts with SepRS.</text>
</comment>
<protein>
    <recommendedName>
        <fullName evidence="5">O-phospho-L-seryl-tRNA:Cys-tRNA synthase</fullName>
        <ecNumber evidence="5">2.5.1.73</ecNumber>
    </recommendedName>
    <alternativeName>
        <fullName evidence="5">Sep-tRNA:Cys-tRNA synthase</fullName>
        <shortName evidence="5">SepCysS</shortName>
    </alternativeName>
</protein>
<dbReference type="InterPro" id="IPR008829">
    <property type="entry name" value="SepSecS/SepCysS"/>
</dbReference>
<dbReference type="InterPro" id="IPR015422">
    <property type="entry name" value="PyrdxlP-dep_Trfase_small"/>
</dbReference>
<evidence type="ECO:0000256" key="4">
    <source>
        <dbReference type="ARBA" id="ARBA00022917"/>
    </source>
</evidence>
<dbReference type="Pfam" id="PF05889">
    <property type="entry name" value="SepSecS"/>
    <property type="match status" value="1"/>
</dbReference>
<proteinExistence type="inferred from homology"/>
<evidence type="ECO:0000256" key="1">
    <source>
        <dbReference type="ARBA" id="ARBA00001933"/>
    </source>
</evidence>
<keyword evidence="4 5" id="KW-0648">Protein biosynthesis</keyword>
<reference evidence="6" key="1">
    <citation type="journal article" date="2020" name="mSystems">
        <title>Genome- and Community-Level Interaction Insights into Carbon Utilization and Element Cycling Functions of Hydrothermarchaeota in Hydrothermal Sediment.</title>
        <authorList>
            <person name="Zhou Z."/>
            <person name="Liu Y."/>
            <person name="Xu W."/>
            <person name="Pan J."/>
            <person name="Luo Z.H."/>
            <person name="Li M."/>
        </authorList>
    </citation>
    <scope>NUCLEOTIDE SEQUENCE [LARGE SCALE GENOMIC DNA]</scope>
    <source>
        <strain evidence="6">SpSt-26</strain>
    </source>
</reference>
<dbReference type="AlphaFoldDB" id="A0A7J2TIJ7"/>
<evidence type="ECO:0000256" key="3">
    <source>
        <dbReference type="ARBA" id="ARBA00022898"/>
    </source>
</evidence>
<comment type="similarity">
    <text evidence="5">Belongs to the SepCysS family.</text>
</comment>
<keyword evidence="3 5" id="KW-0663">Pyridoxal phosphate</keyword>
<dbReference type="SUPFAM" id="SSF53383">
    <property type="entry name" value="PLP-dependent transferases"/>
    <property type="match status" value="1"/>
</dbReference>
<dbReference type="InterPro" id="IPR013375">
    <property type="entry name" value="Sep_Cys-tRNA_synth_arc"/>
</dbReference>
<sequence>MFKRQTKGMINIDPLQTGGKLTEEAKRALIEWGDGYSVCDFCTGKLDEIRNPPIHDFVHKTLPEFIGCDVARITTGAREAKFAVMHSLAKKDAWIVIDSNAHYSSFVSAERAKLNIAEVPNSGYPDFLISAEKFAEVLEETKRKGEVVLALITYPDGNYGNLPDVKKIAKICQDYDVPLLVNAAYAIGRMPIKLKEIGADFIVGSGHKSMASSGPIGVLGMKAEWEEVVLRKSSRFKNKEIELLGCTARGASIITMMASFPAVKERVKRWEDEVRKARYFSAKMEEMGIIQLGEKPHNHDLMFFQAEKLYEMSKSMKDGRFFLYRELKRRGIHGIKPGLTRFFKLSTYGLSYEEVEAVLTAFREITEGKVQG</sequence>
<dbReference type="PANTHER" id="PTHR43586:SF3">
    <property type="entry name" value="O-PHOSPHO-L-SERYL-TRNA:CYS-TRNA SYNTHASE"/>
    <property type="match status" value="1"/>
</dbReference>
<dbReference type="HAMAP" id="MF_01675">
    <property type="entry name" value="Sep_Cys_tRNA_synth"/>
    <property type="match status" value="1"/>
</dbReference>
<dbReference type="InterPro" id="IPR015421">
    <property type="entry name" value="PyrdxlP-dep_Trfase_major"/>
</dbReference>
<feature type="binding site" evidence="5">
    <location>
        <begin position="77"/>
        <end position="78"/>
    </location>
    <ligand>
        <name>pyridoxal 5'-phosphate</name>
        <dbReference type="ChEBI" id="CHEBI:597326"/>
    </ligand>
</feature>
<evidence type="ECO:0000256" key="2">
    <source>
        <dbReference type="ARBA" id="ARBA00022679"/>
    </source>
</evidence>
<dbReference type="NCBIfam" id="TIGR02539">
    <property type="entry name" value="SepCysS"/>
    <property type="match status" value="1"/>
</dbReference>
<dbReference type="NCBIfam" id="NF006810">
    <property type="entry name" value="PRK09331.1"/>
    <property type="match status" value="1"/>
</dbReference>
<feature type="binding site" evidence="5">
    <location>
        <begin position="205"/>
        <end position="207"/>
    </location>
    <ligand>
        <name>pyridoxal 5'-phosphate</name>
        <dbReference type="ChEBI" id="CHEBI:597326"/>
    </ligand>
</feature>
<keyword evidence="2 5" id="KW-0808">Transferase</keyword>